<dbReference type="GO" id="GO:0016836">
    <property type="term" value="F:hydro-lyase activity"/>
    <property type="evidence" value="ECO:0007669"/>
    <property type="project" value="UniProtKB-UniRule"/>
</dbReference>
<dbReference type="PANTHER" id="PTHR48078">
    <property type="entry name" value="THREONINE DEHYDRATASE, MITOCHONDRIAL-RELATED"/>
    <property type="match status" value="1"/>
</dbReference>
<dbReference type="OrthoDB" id="9780546at2"/>
<proteinExistence type="inferred from homology"/>
<evidence type="ECO:0000313" key="7">
    <source>
        <dbReference type="Proteomes" id="UP000580517"/>
    </source>
</evidence>
<evidence type="ECO:0000256" key="1">
    <source>
        <dbReference type="ARBA" id="ARBA00001933"/>
    </source>
</evidence>
<comment type="caution">
    <text evidence="6">The sequence shown here is derived from an EMBL/GenBank/DDBJ whole genome shotgun (WGS) entry which is preliminary data.</text>
</comment>
<dbReference type="Pfam" id="PF00291">
    <property type="entry name" value="PALP"/>
    <property type="match status" value="1"/>
</dbReference>
<feature type="domain" description="Tryptophan synthase beta chain-like PALP" evidence="5">
    <location>
        <begin position="70"/>
        <end position="379"/>
    </location>
</feature>
<dbReference type="GO" id="GO:0030170">
    <property type="term" value="F:pyridoxal phosphate binding"/>
    <property type="evidence" value="ECO:0007669"/>
    <property type="project" value="InterPro"/>
</dbReference>
<dbReference type="NCBIfam" id="NF002823">
    <property type="entry name" value="PRK02991.1"/>
    <property type="match status" value="1"/>
</dbReference>
<dbReference type="GO" id="GO:0036088">
    <property type="term" value="P:D-serine catabolic process"/>
    <property type="evidence" value="ECO:0007669"/>
    <property type="project" value="TreeGrafter"/>
</dbReference>
<dbReference type="InterPro" id="IPR011780">
    <property type="entry name" value="D_Ser_am_lyase"/>
</dbReference>
<dbReference type="NCBIfam" id="TIGR02035">
    <property type="entry name" value="D_Ser_am_lyase"/>
    <property type="match status" value="1"/>
</dbReference>
<protein>
    <recommendedName>
        <fullName evidence="4">Probable D-serine dehydratase</fullName>
        <ecNumber evidence="4">4.3.1.18</ecNumber>
    </recommendedName>
    <alternativeName>
        <fullName evidence="4">D-serine deaminase</fullName>
        <shortName evidence="4">DSD</shortName>
    </alternativeName>
</protein>
<dbReference type="PANTHER" id="PTHR48078:SF9">
    <property type="entry name" value="D-SERINE DEHYDRATASE"/>
    <property type="match status" value="1"/>
</dbReference>
<gene>
    <name evidence="4" type="primary">dsdA</name>
    <name evidence="6" type="ORF">H0A68_03080</name>
</gene>
<dbReference type="InterPro" id="IPR001926">
    <property type="entry name" value="TrpB-like_PALP"/>
</dbReference>
<dbReference type="RefSeq" id="WP_129967785.1">
    <property type="nucleotide sequence ID" value="NZ_JACCEW010000001.1"/>
</dbReference>
<evidence type="ECO:0000259" key="5">
    <source>
        <dbReference type="Pfam" id="PF00291"/>
    </source>
</evidence>
<dbReference type="EMBL" id="JACCEW010000001">
    <property type="protein sequence ID" value="NYT35841.1"/>
    <property type="molecule type" value="Genomic_DNA"/>
</dbReference>
<reference evidence="6 7" key="1">
    <citation type="submission" date="2020-07" db="EMBL/GenBank/DDBJ databases">
        <title>Taxonomic revisions and descriptions of new bacterial species based on genomic comparisons in the high-G+C-content subgroup of the family Alcaligenaceae.</title>
        <authorList>
            <person name="Szabo A."/>
            <person name="Felfoldi T."/>
        </authorList>
    </citation>
    <scope>NUCLEOTIDE SEQUENCE [LARGE SCALE GENOMIC DNA]</scope>
    <source>
        <strain evidence="6 7">DSM 25264</strain>
    </source>
</reference>
<accession>A0A853FBB5</accession>
<dbReference type="HAMAP" id="MF_01030">
    <property type="entry name" value="D_Ser_dehydrat"/>
    <property type="match status" value="1"/>
</dbReference>
<evidence type="ECO:0000313" key="6">
    <source>
        <dbReference type="EMBL" id="NYT35841.1"/>
    </source>
</evidence>
<organism evidence="6 7">
    <name type="scientific">Allopusillimonas soli</name>
    <dbReference type="NCBI Taxonomy" id="659016"/>
    <lineage>
        <taxon>Bacteria</taxon>
        <taxon>Pseudomonadati</taxon>
        <taxon>Pseudomonadota</taxon>
        <taxon>Betaproteobacteria</taxon>
        <taxon>Burkholderiales</taxon>
        <taxon>Alcaligenaceae</taxon>
        <taxon>Allopusillimonas</taxon>
    </lineage>
</organism>
<evidence type="ECO:0000256" key="3">
    <source>
        <dbReference type="ARBA" id="ARBA00023239"/>
    </source>
</evidence>
<feature type="modified residue" description="N6-(pyridoxal phosphate)lysine" evidence="4">
    <location>
        <position position="104"/>
    </location>
</feature>
<comment type="similarity">
    <text evidence="4">Belongs to the serine/threonine dehydratase family. DsdA subfamily.</text>
</comment>
<sequence length="445" mass="47248">MTISESTLKALRSKTPQLWLNPAFGEAGDLSVSADGIADAYARLTRCAGLLSDLFAELAGLDGPVDSPLLEVTHLQRAQGSDPARDGQWFVKGDHALPVAGSIKARGGFHEVLALAEKLALEQGILQPDEDRRALARPAARALFSRYTVTVGSTGNLGLSIGVMAAALGFRAVVHMSTDAKAWKKTRLRDRGVEVVEHAGDYAAAVEGGRAQALADPYGYFVDDEHSERLFYGYAAAAQMLARQLSAAGRQVDARHPLFVYLPCGVGGAPGGITFGLKVLYGPHVHCFFAEPAASPCMLVQLASGMEKAVSVYDVGLDNQTQADGLAVGLASPLVSPVMLQQLSGIYTATDEDLHCWLHRMARTESIALEPSAAAGIGGPRWLAHSEAGRAYLEAQGLVSDMPNASHIIWTTGGSLVPEREHAKFQALGAELERCRLREAGGMVR</sequence>
<dbReference type="AlphaFoldDB" id="A0A853FBB5"/>
<keyword evidence="2 4" id="KW-0663">Pyridoxal phosphate</keyword>
<dbReference type="GO" id="GO:0009097">
    <property type="term" value="P:isoleucine biosynthetic process"/>
    <property type="evidence" value="ECO:0007669"/>
    <property type="project" value="TreeGrafter"/>
</dbReference>
<keyword evidence="3 4" id="KW-0456">Lyase</keyword>
<dbReference type="InterPro" id="IPR036052">
    <property type="entry name" value="TrpB-like_PALP_sf"/>
</dbReference>
<dbReference type="Proteomes" id="UP000580517">
    <property type="component" value="Unassembled WGS sequence"/>
</dbReference>
<comment type="catalytic activity">
    <reaction evidence="4">
        <text>D-serine = pyruvate + NH4(+)</text>
        <dbReference type="Rhea" id="RHEA:13977"/>
        <dbReference type="ChEBI" id="CHEBI:15361"/>
        <dbReference type="ChEBI" id="CHEBI:28938"/>
        <dbReference type="ChEBI" id="CHEBI:35247"/>
        <dbReference type="EC" id="4.3.1.18"/>
    </reaction>
</comment>
<dbReference type="GO" id="GO:0008721">
    <property type="term" value="F:D-serine ammonia-lyase activity"/>
    <property type="evidence" value="ECO:0007669"/>
    <property type="project" value="UniProtKB-EC"/>
</dbReference>
<keyword evidence="7" id="KW-1185">Reference proteome</keyword>
<dbReference type="InterPro" id="IPR050147">
    <property type="entry name" value="Ser/Thr_Dehydratase"/>
</dbReference>
<dbReference type="Gene3D" id="3.40.50.1100">
    <property type="match status" value="2"/>
</dbReference>
<name>A0A853FBB5_9BURK</name>
<evidence type="ECO:0000256" key="4">
    <source>
        <dbReference type="HAMAP-Rule" id="MF_01030"/>
    </source>
</evidence>
<evidence type="ECO:0000256" key="2">
    <source>
        <dbReference type="ARBA" id="ARBA00022898"/>
    </source>
</evidence>
<dbReference type="SUPFAM" id="SSF53686">
    <property type="entry name" value="Tryptophan synthase beta subunit-like PLP-dependent enzymes"/>
    <property type="match status" value="1"/>
</dbReference>
<comment type="cofactor">
    <cofactor evidence="1 4">
        <name>pyridoxal 5'-phosphate</name>
        <dbReference type="ChEBI" id="CHEBI:597326"/>
    </cofactor>
</comment>
<dbReference type="EC" id="4.3.1.18" evidence="4"/>